<dbReference type="InterPro" id="IPR046531">
    <property type="entry name" value="DUF6596"/>
</dbReference>
<evidence type="ECO:0000256" key="2">
    <source>
        <dbReference type="ARBA" id="ARBA00023015"/>
    </source>
</evidence>
<comment type="caution">
    <text evidence="10">The sequence shown here is derived from an EMBL/GenBank/DDBJ whole genome shotgun (WGS) entry which is preliminary data.</text>
</comment>
<keyword evidence="11" id="KW-1185">Reference proteome</keyword>
<evidence type="ECO:0000256" key="4">
    <source>
        <dbReference type="ARBA" id="ARBA00023163"/>
    </source>
</evidence>
<evidence type="ECO:0000256" key="3">
    <source>
        <dbReference type="ARBA" id="ARBA00023082"/>
    </source>
</evidence>
<accession>A0A6L3VUL3</accession>
<dbReference type="Proteomes" id="UP000483004">
    <property type="component" value="Unassembled WGS sequence"/>
</dbReference>
<dbReference type="PANTHER" id="PTHR47756:SF1">
    <property type="entry name" value="BLL0085 PROTEIN"/>
    <property type="match status" value="1"/>
</dbReference>
<evidence type="ECO:0000256" key="5">
    <source>
        <dbReference type="RuleBase" id="RU000716"/>
    </source>
</evidence>
<dbReference type="Pfam" id="PF04542">
    <property type="entry name" value="Sigma70_r2"/>
    <property type="match status" value="1"/>
</dbReference>
<keyword evidence="2 5" id="KW-0805">Transcription regulation</keyword>
<evidence type="ECO:0000313" key="10">
    <source>
        <dbReference type="EMBL" id="KAB2382226.1"/>
    </source>
</evidence>
<dbReference type="Pfam" id="PF20239">
    <property type="entry name" value="DUF6596"/>
    <property type="match status" value="1"/>
</dbReference>
<evidence type="ECO:0000259" key="7">
    <source>
        <dbReference type="Pfam" id="PF04542"/>
    </source>
</evidence>
<dbReference type="OrthoDB" id="9780299at2"/>
<dbReference type="Gene3D" id="1.10.10.10">
    <property type="entry name" value="Winged helix-like DNA-binding domain superfamily/Winged helix DNA-binding domain"/>
    <property type="match status" value="1"/>
</dbReference>
<dbReference type="InterPro" id="IPR000838">
    <property type="entry name" value="RNA_pol_sigma70_ECF_CS"/>
</dbReference>
<dbReference type="Pfam" id="PF08281">
    <property type="entry name" value="Sigma70_r4_2"/>
    <property type="match status" value="1"/>
</dbReference>
<dbReference type="PANTHER" id="PTHR47756">
    <property type="entry name" value="BLL6612 PROTEIN-RELATED"/>
    <property type="match status" value="1"/>
</dbReference>
<dbReference type="GO" id="GO:0003677">
    <property type="term" value="F:DNA binding"/>
    <property type="evidence" value="ECO:0007669"/>
    <property type="project" value="UniProtKB-KW"/>
</dbReference>
<keyword evidence="5" id="KW-0238">DNA-binding</keyword>
<dbReference type="InterPro" id="IPR013325">
    <property type="entry name" value="RNA_pol_sigma_r2"/>
</dbReference>
<dbReference type="InterPro" id="IPR036388">
    <property type="entry name" value="WH-like_DNA-bd_sf"/>
</dbReference>
<keyword evidence="4 5" id="KW-0804">Transcription</keyword>
<dbReference type="GO" id="GO:0006352">
    <property type="term" value="P:DNA-templated transcription initiation"/>
    <property type="evidence" value="ECO:0007669"/>
    <property type="project" value="InterPro"/>
</dbReference>
<evidence type="ECO:0000256" key="6">
    <source>
        <dbReference type="SAM" id="MobiDB-lite"/>
    </source>
</evidence>
<dbReference type="NCBIfam" id="TIGR02937">
    <property type="entry name" value="sigma70-ECF"/>
    <property type="match status" value="1"/>
</dbReference>
<evidence type="ECO:0000259" key="9">
    <source>
        <dbReference type="Pfam" id="PF20239"/>
    </source>
</evidence>
<dbReference type="SUPFAM" id="SSF88946">
    <property type="entry name" value="Sigma2 domain of RNA polymerase sigma factors"/>
    <property type="match status" value="1"/>
</dbReference>
<feature type="domain" description="RNA polymerase sigma-70 region 2" evidence="7">
    <location>
        <begin position="41"/>
        <end position="99"/>
    </location>
</feature>
<dbReference type="AlphaFoldDB" id="A0A6L3VUL3"/>
<name>A0A6L3VUL3_9ACTN</name>
<dbReference type="GO" id="GO:0006950">
    <property type="term" value="P:response to stress"/>
    <property type="evidence" value="ECO:0007669"/>
    <property type="project" value="UniProtKB-ARBA"/>
</dbReference>
<evidence type="ECO:0000259" key="8">
    <source>
        <dbReference type="Pfam" id="PF08281"/>
    </source>
</evidence>
<gene>
    <name evidence="10" type="ORF">F9B16_14590</name>
</gene>
<dbReference type="EMBL" id="WBMR01000033">
    <property type="protein sequence ID" value="KAB2382226.1"/>
    <property type="molecule type" value="Genomic_DNA"/>
</dbReference>
<dbReference type="SUPFAM" id="SSF88659">
    <property type="entry name" value="Sigma3 and sigma4 domains of RNA polymerase sigma factors"/>
    <property type="match status" value="1"/>
</dbReference>
<dbReference type="InterPro" id="IPR014284">
    <property type="entry name" value="RNA_pol_sigma-70_dom"/>
</dbReference>
<dbReference type="PROSITE" id="PS01063">
    <property type="entry name" value="SIGMA70_ECF"/>
    <property type="match status" value="1"/>
</dbReference>
<dbReference type="GO" id="GO:0016987">
    <property type="term" value="F:sigma factor activity"/>
    <property type="evidence" value="ECO:0007669"/>
    <property type="project" value="UniProtKB-KW"/>
</dbReference>
<sequence length="442" mass="47188">MTPSAAPDASGAPDPRAGGGRPSGVHASIDAVWRLESARIIAGLARLVRDVGLAEELAQDALVAALEQWPGSGVPDNPGAWLMAVGKRRAIDRIRREQRLETKLEELGHGLEPEAREAPPEFDLAADDEHIEDDVLRLVFTACHPVLSTQARVAMTLRMLGGLTTEEIARAFLTSEPTVAQRIVRAKRTLSEAGVPFEVPEGPDRAARLSSVLEVVYLIFNEGYAASGGDDWVRTDLCQEALRLGRILAHLAPGEPEVHGLVALMEIQASRIRARTGPSGEPVPLHEQDRALWDRLLIHRGFAALLRAREIGAPPGPYVLQAAIAASHAQAATAADTDWAQIASLYGHLAEVAPSPIVELNRAVAVGMADGPEAGLRLVDAIAGEPALRGYPLLPGVRGDLLARLGRTAEARAEFERAAELTRNAPERRVLLGRAAALHGAQ</sequence>
<reference evidence="10 11" key="1">
    <citation type="submission" date="2019-09" db="EMBL/GenBank/DDBJ databases">
        <title>Actinomadura physcomitrii sp. nov., a novel actinomycete isolated from moss [Physcomitrium sphaericum (Ludw) Fuernr].</title>
        <authorList>
            <person name="Liu C."/>
            <person name="Zhuang X."/>
        </authorList>
    </citation>
    <scope>NUCLEOTIDE SEQUENCE [LARGE SCALE GENOMIC DNA]</scope>
    <source>
        <strain evidence="10 11">CYP1-1B</strain>
    </source>
</reference>
<comment type="similarity">
    <text evidence="1 5">Belongs to the sigma-70 factor family. ECF subfamily.</text>
</comment>
<dbReference type="InterPro" id="IPR007627">
    <property type="entry name" value="RNA_pol_sigma70_r2"/>
</dbReference>
<proteinExistence type="inferred from homology"/>
<keyword evidence="3 5" id="KW-0731">Sigma factor</keyword>
<feature type="domain" description="DUF6596" evidence="9">
    <location>
        <begin position="208"/>
        <end position="308"/>
    </location>
</feature>
<dbReference type="Gene3D" id="1.10.1740.10">
    <property type="match status" value="1"/>
</dbReference>
<organism evidence="10 11">
    <name type="scientific">Actinomadura montaniterrae</name>
    <dbReference type="NCBI Taxonomy" id="1803903"/>
    <lineage>
        <taxon>Bacteria</taxon>
        <taxon>Bacillati</taxon>
        <taxon>Actinomycetota</taxon>
        <taxon>Actinomycetes</taxon>
        <taxon>Streptosporangiales</taxon>
        <taxon>Thermomonosporaceae</taxon>
        <taxon>Actinomadura</taxon>
    </lineage>
</organism>
<evidence type="ECO:0000256" key="1">
    <source>
        <dbReference type="ARBA" id="ARBA00010641"/>
    </source>
</evidence>
<evidence type="ECO:0000313" key="11">
    <source>
        <dbReference type="Proteomes" id="UP000483004"/>
    </source>
</evidence>
<feature type="compositionally biased region" description="Low complexity" evidence="6">
    <location>
        <begin position="1"/>
        <end position="16"/>
    </location>
</feature>
<dbReference type="InterPro" id="IPR013324">
    <property type="entry name" value="RNA_pol_sigma_r3/r4-like"/>
</dbReference>
<feature type="domain" description="RNA polymerase sigma factor 70 region 4 type 2" evidence="8">
    <location>
        <begin position="140"/>
        <end position="190"/>
    </location>
</feature>
<feature type="region of interest" description="Disordered" evidence="6">
    <location>
        <begin position="1"/>
        <end position="24"/>
    </location>
</feature>
<protein>
    <recommendedName>
        <fullName evidence="5">RNA polymerase sigma factor</fullName>
    </recommendedName>
</protein>
<dbReference type="InterPro" id="IPR013249">
    <property type="entry name" value="RNA_pol_sigma70_r4_t2"/>
</dbReference>